<evidence type="ECO:0000313" key="3">
    <source>
        <dbReference type="EMBL" id="RED54788.1"/>
    </source>
</evidence>
<accession>A0A3D9HZ32</accession>
<dbReference type="InterPro" id="IPR027417">
    <property type="entry name" value="P-loop_NTPase"/>
</dbReference>
<sequence>MANVIPPYIFAWHDYVKREPKKHGRDIKALVKLIESLLKSKTVRYDPVDVDAFIEFCSMVKHREGRWAGQPFELSIEQKYIVACIFGFKMYDEELEMEVRYFRELVLFVARKWGKSTFISAIADFLLMADGEPAAQVWCLATMKTQAAIVYENAKAFLQSSDVLTPAGNPKKHWRTKRDKDNTEMLLFPAKNSFMKAGSKNSENQDGLNPHAYIIDELHAIKNRNTYDVFSSAQGARTQPLGVIISTFGFVREGIFDSVLERCKKVLAGKSKERIFPMIFRIDDDDDPSDRTCWIKANPGGDTARPTMSYLEGEYQKALEDPAQMPSFLSKHLNRASGSSVIYFELSAVDSCLIDMTEDMVRDKYAVGGVDMAETTDLCCATATIPFGGKLYVFQKYFIARQRIEQNSKADKMAYESFCSTAAEDLLNHELLHVCEGSMVKKSDVTAWFVELATTFQVTFWKIGYDRWHGGDWVDDMEANGFPKENENGRGVTFAVAMGAKSLSGPMKETRSLFEDVGIQFSRHNGLFRWCVTNTAARIDVNSNIQPDKSKSKARIDGYVSFLISYIAYKKVADQFEEYQP</sequence>
<evidence type="ECO:0000259" key="1">
    <source>
        <dbReference type="Pfam" id="PF03354"/>
    </source>
</evidence>
<organism evidence="3 4">
    <name type="scientific">Cohnella lupini</name>
    <dbReference type="NCBI Taxonomy" id="1294267"/>
    <lineage>
        <taxon>Bacteria</taxon>
        <taxon>Bacillati</taxon>
        <taxon>Bacillota</taxon>
        <taxon>Bacilli</taxon>
        <taxon>Bacillales</taxon>
        <taxon>Paenibacillaceae</taxon>
        <taxon>Cohnella</taxon>
    </lineage>
</organism>
<evidence type="ECO:0000259" key="2">
    <source>
        <dbReference type="Pfam" id="PF20441"/>
    </source>
</evidence>
<gene>
    <name evidence="3" type="ORF">DFP95_12144</name>
</gene>
<dbReference type="InterPro" id="IPR046462">
    <property type="entry name" value="TerL_nuclease"/>
</dbReference>
<name>A0A3D9HZ32_9BACL</name>
<dbReference type="InterPro" id="IPR005021">
    <property type="entry name" value="Terminase_largesu-like"/>
</dbReference>
<feature type="domain" description="Terminase large subunit-like endonuclease" evidence="2">
    <location>
        <begin position="276"/>
        <end position="563"/>
    </location>
</feature>
<reference evidence="3 4" key="1">
    <citation type="submission" date="2018-07" db="EMBL/GenBank/DDBJ databases">
        <title>Genomic Encyclopedia of Type Strains, Phase III (KMG-III): the genomes of soil and plant-associated and newly described type strains.</title>
        <authorList>
            <person name="Whitman W."/>
        </authorList>
    </citation>
    <scope>NUCLEOTIDE SEQUENCE [LARGE SCALE GENOMIC DNA]</scope>
    <source>
        <strain evidence="3 4">CECT 8236</strain>
    </source>
</reference>
<dbReference type="GO" id="GO:0004519">
    <property type="term" value="F:endonuclease activity"/>
    <property type="evidence" value="ECO:0007669"/>
    <property type="project" value="InterPro"/>
</dbReference>
<dbReference type="EMBL" id="QRDY01000021">
    <property type="protein sequence ID" value="RED54788.1"/>
    <property type="molecule type" value="Genomic_DNA"/>
</dbReference>
<dbReference type="Gene3D" id="3.40.50.300">
    <property type="entry name" value="P-loop containing nucleotide triphosphate hydrolases"/>
    <property type="match status" value="1"/>
</dbReference>
<dbReference type="RefSeq" id="WP_115995149.1">
    <property type="nucleotide sequence ID" value="NZ_QRDY01000021.1"/>
</dbReference>
<dbReference type="PANTHER" id="PTHR41287">
    <property type="match status" value="1"/>
</dbReference>
<dbReference type="PANTHER" id="PTHR41287:SF1">
    <property type="entry name" value="PROTEIN YMFN"/>
    <property type="match status" value="1"/>
</dbReference>
<dbReference type="InterPro" id="IPR046461">
    <property type="entry name" value="TerL_ATPase"/>
</dbReference>
<dbReference type="Proteomes" id="UP000256869">
    <property type="component" value="Unassembled WGS sequence"/>
</dbReference>
<keyword evidence="4" id="KW-1185">Reference proteome</keyword>
<dbReference type="Pfam" id="PF03354">
    <property type="entry name" value="TerL_ATPase"/>
    <property type="match status" value="1"/>
</dbReference>
<proteinExistence type="predicted"/>
<feature type="domain" description="Terminase large subunit-like ATPase" evidence="1">
    <location>
        <begin position="78"/>
        <end position="264"/>
    </location>
</feature>
<evidence type="ECO:0000313" key="4">
    <source>
        <dbReference type="Proteomes" id="UP000256869"/>
    </source>
</evidence>
<dbReference type="Pfam" id="PF20441">
    <property type="entry name" value="TerL_nuclease"/>
    <property type="match status" value="1"/>
</dbReference>
<dbReference type="OrthoDB" id="9760250at2"/>
<comment type="caution">
    <text evidence="3">The sequence shown here is derived from an EMBL/GenBank/DDBJ whole genome shotgun (WGS) entry which is preliminary data.</text>
</comment>
<protein>
    <submittedName>
        <fullName evidence="3">Phage terminase large subunit-like protein</fullName>
    </submittedName>
</protein>
<dbReference type="AlphaFoldDB" id="A0A3D9HZ32"/>